<accession>A0A1T4XAG6</accession>
<organism evidence="2 3">
    <name type="scientific">Prosthecobacter debontii</name>
    <dbReference type="NCBI Taxonomy" id="48467"/>
    <lineage>
        <taxon>Bacteria</taxon>
        <taxon>Pseudomonadati</taxon>
        <taxon>Verrucomicrobiota</taxon>
        <taxon>Verrucomicrobiia</taxon>
        <taxon>Verrucomicrobiales</taxon>
        <taxon>Verrucomicrobiaceae</taxon>
        <taxon>Prosthecobacter</taxon>
    </lineage>
</organism>
<evidence type="ECO:0000256" key="1">
    <source>
        <dbReference type="SAM" id="MobiDB-lite"/>
    </source>
</evidence>
<protein>
    <submittedName>
        <fullName evidence="2">Uncharacterized protein</fullName>
    </submittedName>
</protein>
<dbReference type="AlphaFoldDB" id="A0A1T4XAG6"/>
<feature type="region of interest" description="Disordered" evidence="1">
    <location>
        <begin position="49"/>
        <end position="79"/>
    </location>
</feature>
<sequence length="180" mass="19707">MLTAKVAATTLMQIMRGFPPIQIFLLGLAFGLLAFPLTKLTTGAAMHAQETEAHGHEDHGHEGEERVVKGGTDHPEGEHRHVEVPTLARLRYAHRPLSVSLKQGDEELLKGMDLSASPAELSTAIEISHEGNDLILTATWPEGTPDTALTVELEPDGFEIHRETRWSSGSSLDEVLTFTW</sequence>
<evidence type="ECO:0000313" key="3">
    <source>
        <dbReference type="Proteomes" id="UP000190774"/>
    </source>
</evidence>
<dbReference type="STRING" id="48467.SAMN02745166_01247"/>
<gene>
    <name evidence="2" type="ORF">SAMN02745166_01247</name>
</gene>
<reference evidence="3" key="1">
    <citation type="submission" date="2017-02" db="EMBL/GenBank/DDBJ databases">
        <authorList>
            <person name="Varghese N."/>
            <person name="Submissions S."/>
        </authorList>
    </citation>
    <scope>NUCLEOTIDE SEQUENCE [LARGE SCALE GENOMIC DNA]</scope>
    <source>
        <strain evidence="3">ATCC 700200</strain>
    </source>
</reference>
<proteinExistence type="predicted"/>
<name>A0A1T4XAG6_9BACT</name>
<evidence type="ECO:0000313" key="2">
    <source>
        <dbReference type="EMBL" id="SKA86105.1"/>
    </source>
</evidence>
<dbReference type="RefSeq" id="WP_176159250.1">
    <property type="nucleotide sequence ID" value="NZ_FUYE01000003.1"/>
</dbReference>
<dbReference type="EMBL" id="FUYE01000003">
    <property type="protein sequence ID" value="SKA86105.1"/>
    <property type="molecule type" value="Genomic_DNA"/>
</dbReference>
<dbReference type="Proteomes" id="UP000190774">
    <property type="component" value="Unassembled WGS sequence"/>
</dbReference>
<keyword evidence="3" id="KW-1185">Reference proteome</keyword>